<dbReference type="EMBL" id="LRGB01010832">
    <property type="protein sequence ID" value="KZS00298.1"/>
    <property type="molecule type" value="Genomic_DNA"/>
</dbReference>
<keyword evidence="2" id="KW-1185">Reference proteome</keyword>
<evidence type="ECO:0000313" key="1">
    <source>
        <dbReference type="EMBL" id="KZS00298.1"/>
    </source>
</evidence>
<feature type="non-terminal residue" evidence="1">
    <location>
        <position position="1"/>
    </location>
</feature>
<organism evidence="1 2">
    <name type="scientific">Daphnia magna</name>
    <dbReference type="NCBI Taxonomy" id="35525"/>
    <lineage>
        <taxon>Eukaryota</taxon>
        <taxon>Metazoa</taxon>
        <taxon>Ecdysozoa</taxon>
        <taxon>Arthropoda</taxon>
        <taxon>Crustacea</taxon>
        <taxon>Branchiopoda</taxon>
        <taxon>Diplostraca</taxon>
        <taxon>Cladocera</taxon>
        <taxon>Anomopoda</taxon>
        <taxon>Daphniidae</taxon>
        <taxon>Daphnia</taxon>
    </lineage>
</organism>
<dbReference type="Proteomes" id="UP000076858">
    <property type="component" value="Unassembled WGS sequence"/>
</dbReference>
<gene>
    <name evidence="1" type="ORF">APZ42_003449</name>
</gene>
<comment type="caution">
    <text evidence="1">The sequence shown here is derived from an EMBL/GenBank/DDBJ whole genome shotgun (WGS) entry which is preliminary data.</text>
</comment>
<accession>A0A164HJ82</accession>
<reference evidence="1 2" key="1">
    <citation type="submission" date="2016-03" db="EMBL/GenBank/DDBJ databases">
        <title>EvidentialGene: Evidence-directed Construction of Genes on Genomes.</title>
        <authorList>
            <person name="Gilbert D.G."/>
            <person name="Choi J.-H."/>
            <person name="Mockaitis K."/>
            <person name="Colbourne J."/>
            <person name="Pfrender M."/>
        </authorList>
    </citation>
    <scope>NUCLEOTIDE SEQUENCE [LARGE SCALE GENOMIC DNA]</scope>
    <source>
        <strain evidence="1 2">Xinb3</strain>
        <tissue evidence="1">Complete organism</tissue>
    </source>
</reference>
<dbReference type="AlphaFoldDB" id="A0A164HJ82"/>
<evidence type="ECO:0000313" key="2">
    <source>
        <dbReference type="Proteomes" id="UP000076858"/>
    </source>
</evidence>
<sequence length="81" mass="9025">ANSKVESSSAFALAGSTNNRDNSYDLLLSKAGCTSTSALACSYERRRYPEQFTTKQGRTFEYIRPCLFPRSVREGENVLCC</sequence>
<protein>
    <submittedName>
        <fullName evidence="1">Uncharacterized protein</fullName>
    </submittedName>
</protein>
<proteinExistence type="predicted"/>
<name>A0A164HJ82_9CRUS</name>